<protein>
    <submittedName>
        <fullName evidence="3">CPBP family glutamic-type intramembrane protease</fullName>
        <ecNumber evidence="3">3.4.-.-</ecNumber>
    </submittedName>
</protein>
<feature type="transmembrane region" description="Helical" evidence="1">
    <location>
        <begin position="181"/>
        <end position="200"/>
    </location>
</feature>
<dbReference type="InterPro" id="IPR003675">
    <property type="entry name" value="Rce1/LyrA-like_dom"/>
</dbReference>
<dbReference type="GO" id="GO:0004175">
    <property type="term" value="F:endopeptidase activity"/>
    <property type="evidence" value="ECO:0007669"/>
    <property type="project" value="UniProtKB-ARBA"/>
</dbReference>
<keyword evidence="1" id="KW-0472">Membrane</keyword>
<feature type="transmembrane region" description="Helical" evidence="1">
    <location>
        <begin position="98"/>
        <end position="117"/>
    </location>
</feature>
<dbReference type="EC" id="3.4.-.-" evidence="3"/>
<feature type="transmembrane region" description="Helical" evidence="1">
    <location>
        <begin position="68"/>
        <end position="86"/>
    </location>
</feature>
<feature type="transmembrane region" description="Helical" evidence="1">
    <location>
        <begin position="156"/>
        <end position="174"/>
    </location>
</feature>
<evidence type="ECO:0000256" key="1">
    <source>
        <dbReference type="SAM" id="Phobius"/>
    </source>
</evidence>
<comment type="caution">
    <text evidence="3">The sequence shown here is derived from an EMBL/GenBank/DDBJ whole genome shotgun (WGS) entry which is preliminary data.</text>
</comment>
<dbReference type="Proteomes" id="UP001237156">
    <property type="component" value="Unassembled WGS sequence"/>
</dbReference>
<feature type="transmembrane region" description="Helical" evidence="1">
    <location>
        <begin position="129"/>
        <end position="150"/>
    </location>
</feature>
<organism evidence="3 4">
    <name type="scientific">Ottowia cancrivicina</name>
    <dbReference type="NCBI Taxonomy" id="3040346"/>
    <lineage>
        <taxon>Bacteria</taxon>
        <taxon>Pseudomonadati</taxon>
        <taxon>Pseudomonadota</taxon>
        <taxon>Betaproteobacteria</taxon>
        <taxon>Burkholderiales</taxon>
        <taxon>Comamonadaceae</taxon>
        <taxon>Ottowia</taxon>
    </lineage>
</organism>
<gene>
    <name evidence="3" type="ORF">QB898_06900</name>
</gene>
<evidence type="ECO:0000313" key="4">
    <source>
        <dbReference type="Proteomes" id="UP001237156"/>
    </source>
</evidence>
<keyword evidence="3" id="KW-0378">Hydrolase</keyword>
<reference evidence="3 4" key="1">
    <citation type="submission" date="2023-04" db="EMBL/GenBank/DDBJ databases">
        <title>Ottowia paracancer sp. nov., isolated from human stomach.</title>
        <authorList>
            <person name="Song Y."/>
        </authorList>
    </citation>
    <scope>NUCLEOTIDE SEQUENCE [LARGE SCALE GENOMIC DNA]</scope>
    <source>
        <strain evidence="3 4">10c7w1</strain>
    </source>
</reference>
<feature type="transmembrane region" description="Helical" evidence="1">
    <location>
        <begin position="12"/>
        <end position="31"/>
    </location>
</feature>
<feature type="transmembrane region" description="Helical" evidence="1">
    <location>
        <begin position="37"/>
        <end position="56"/>
    </location>
</feature>
<evidence type="ECO:0000259" key="2">
    <source>
        <dbReference type="Pfam" id="PF02517"/>
    </source>
</evidence>
<evidence type="ECO:0000313" key="3">
    <source>
        <dbReference type="EMBL" id="MDG9699446.1"/>
    </source>
</evidence>
<keyword evidence="3" id="KW-0645">Protease</keyword>
<keyword evidence="1" id="KW-0812">Transmembrane</keyword>
<dbReference type="Pfam" id="PF02517">
    <property type="entry name" value="Rce1-like"/>
    <property type="match status" value="1"/>
</dbReference>
<accession>A0AAW6RLK2</accession>
<keyword evidence="4" id="KW-1185">Reference proteome</keyword>
<name>A0AAW6RLK2_9BURK</name>
<dbReference type="GO" id="GO:0006508">
    <property type="term" value="P:proteolysis"/>
    <property type="evidence" value="ECO:0007669"/>
    <property type="project" value="UniProtKB-KW"/>
</dbReference>
<dbReference type="AlphaFoldDB" id="A0AAW6RLK2"/>
<sequence>MEPLQPKRRQALLKVLSALFFSIVPSIVISWSETGVMRQVVSMLTLLAVTAMMFILEKEKLEFPQAGRALKLFASGALASFVYVAASGGIVGSVDENVPGWFIGLVFVDTVALIPFYEEKLVRGLLLRGLARLTGNISAVAITAVLFALVHKGNEASAFAGGLALAWLAIYKNCGVVDRSIIHGAWNMVPVVWIIISAASSSPGQAI</sequence>
<feature type="domain" description="CAAX prenyl protease 2/Lysostaphin resistance protein A-like" evidence="2">
    <location>
        <begin position="105"/>
        <end position="189"/>
    </location>
</feature>
<dbReference type="GO" id="GO:0080120">
    <property type="term" value="P:CAAX-box protein maturation"/>
    <property type="evidence" value="ECO:0007669"/>
    <property type="project" value="UniProtKB-ARBA"/>
</dbReference>
<keyword evidence="1" id="KW-1133">Transmembrane helix</keyword>
<dbReference type="EMBL" id="JARVII010000011">
    <property type="protein sequence ID" value="MDG9699446.1"/>
    <property type="molecule type" value="Genomic_DNA"/>
</dbReference>
<proteinExistence type="predicted"/>